<feature type="region of interest" description="Disordered" evidence="2">
    <location>
        <begin position="57"/>
        <end position="84"/>
    </location>
</feature>
<evidence type="ECO:0000313" key="4">
    <source>
        <dbReference type="Proteomes" id="UP000604046"/>
    </source>
</evidence>
<gene>
    <name evidence="3" type="primary">kidins220</name>
    <name evidence="3" type="ORF">SNAT2548_LOCUS34825</name>
</gene>
<dbReference type="Proteomes" id="UP000604046">
    <property type="component" value="Unassembled WGS sequence"/>
</dbReference>
<protein>
    <submittedName>
        <fullName evidence="3">Kidins220 protein</fullName>
    </submittedName>
</protein>
<proteinExistence type="predicted"/>
<name>A0A812V1R4_9DINO</name>
<dbReference type="AlphaFoldDB" id="A0A812V1R4"/>
<sequence>MDPQAAPPPSPRTLEADGEWRGNLGVYRFSWRPQHKATQRLALHANARRRLPMHLGRTGDDERVSVTGESGAGHCAPHSPHRTELPVDHDGNLFCDARGISRNQRKKKHLELELQSLREAYARKIADTELQCEKQIEAAEADRNEWFKRKKVEIAKIRAGVIVMQALFERRKRKFISQMEQEREQTARQRKEMDEKMAAIEKKLADTTEEYESRIAEMQVAHEKKVAEMDKLQRTTEEQALRSERHLKIAEGEITRLQEIEKGLRFEIEDMKVRLQVAERAEDLKRAREKAEFLEDELRRLRKRMADRKHAEAEALRKELMEYVKFIVRILPDEWRARVKPEILQRLAAKVGPEEDSTMEAISARDPSSQHALPPLDDRAMLSRNSS</sequence>
<organism evidence="3 4">
    <name type="scientific">Symbiodinium natans</name>
    <dbReference type="NCBI Taxonomy" id="878477"/>
    <lineage>
        <taxon>Eukaryota</taxon>
        <taxon>Sar</taxon>
        <taxon>Alveolata</taxon>
        <taxon>Dinophyceae</taxon>
        <taxon>Suessiales</taxon>
        <taxon>Symbiodiniaceae</taxon>
        <taxon>Symbiodinium</taxon>
    </lineage>
</organism>
<evidence type="ECO:0000256" key="2">
    <source>
        <dbReference type="SAM" id="MobiDB-lite"/>
    </source>
</evidence>
<feature type="region of interest" description="Disordered" evidence="2">
    <location>
        <begin position="350"/>
        <end position="387"/>
    </location>
</feature>
<evidence type="ECO:0000313" key="3">
    <source>
        <dbReference type="EMBL" id="CAE7612437.1"/>
    </source>
</evidence>
<feature type="coiled-coil region" evidence="1">
    <location>
        <begin position="277"/>
        <end position="311"/>
    </location>
</feature>
<dbReference type="EMBL" id="CAJNDS010002831">
    <property type="protein sequence ID" value="CAE7612437.1"/>
    <property type="molecule type" value="Genomic_DNA"/>
</dbReference>
<evidence type="ECO:0000256" key="1">
    <source>
        <dbReference type="SAM" id="Coils"/>
    </source>
</evidence>
<feature type="coiled-coil region" evidence="1">
    <location>
        <begin position="176"/>
        <end position="235"/>
    </location>
</feature>
<keyword evidence="1" id="KW-0175">Coiled coil</keyword>
<accession>A0A812V1R4</accession>
<feature type="coiled-coil region" evidence="1">
    <location>
        <begin position="100"/>
        <end position="127"/>
    </location>
</feature>
<keyword evidence="4" id="KW-1185">Reference proteome</keyword>
<reference evidence="3" key="1">
    <citation type="submission" date="2021-02" db="EMBL/GenBank/DDBJ databases">
        <authorList>
            <person name="Dougan E. K."/>
            <person name="Rhodes N."/>
            <person name="Thang M."/>
            <person name="Chan C."/>
        </authorList>
    </citation>
    <scope>NUCLEOTIDE SEQUENCE</scope>
</reference>
<dbReference type="OrthoDB" id="441147at2759"/>
<comment type="caution">
    <text evidence="3">The sequence shown here is derived from an EMBL/GenBank/DDBJ whole genome shotgun (WGS) entry which is preliminary data.</text>
</comment>